<feature type="domain" description="Glycosyl transferase family 3" evidence="3">
    <location>
        <begin position="1"/>
        <end position="72"/>
    </location>
</feature>
<proteinExistence type="predicted"/>
<evidence type="ECO:0000256" key="2">
    <source>
        <dbReference type="ARBA" id="ARBA00022679"/>
    </source>
</evidence>
<evidence type="ECO:0000313" key="6">
    <source>
        <dbReference type="Proteomes" id="UP001360560"/>
    </source>
</evidence>
<dbReference type="EMBL" id="BTFZ01000011">
    <property type="protein sequence ID" value="GMM36896.1"/>
    <property type="molecule type" value="Genomic_DNA"/>
</dbReference>
<dbReference type="EMBL" id="BTFZ01000011">
    <property type="protein sequence ID" value="GMM36888.1"/>
    <property type="molecule type" value="Genomic_DNA"/>
</dbReference>
<dbReference type="GeneID" id="90074863"/>
<dbReference type="Proteomes" id="UP001360560">
    <property type="component" value="Unassembled WGS sequence"/>
</dbReference>
<name>A0AAV5QQ96_9ASCO</name>
<dbReference type="InterPro" id="IPR000312">
    <property type="entry name" value="Glycosyl_Trfase_fam3"/>
</dbReference>
<protein>
    <recommendedName>
        <fullName evidence="3">Glycosyl transferase family 3 domain-containing protein</fullName>
    </recommendedName>
</protein>
<comment type="caution">
    <text evidence="5">The sequence shown here is derived from an EMBL/GenBank/DDBJ whole genome shotgun (WGS) entry which is preliminary data.</text>
</comment>
<keyword evidence="6" id="KW-1185">Reference proteome</keyword>
<dbReference type="SUPFAM" id="SSF52418">
    <property type="entry name" value="Nucleoside phosphorylase/phosphoribosyltransferase catalytic domain"/>
    <property type="match status" value="1"/>
</dbReference>
<evidence type="ECO:0000313" key="5">
    <source>
        <dbReference type="EMBL" id="GMM36896.1"/>
    </source>
</evidence>
<organism evidence="5 6">
    <name type="scientific">Saccharomycopsis crataegensis</name>
    <dbReference type="NCBI Taxonomy" id="43959"/>
    <lineage>
        <taxon>Eukaryota</taxon>
        <taxon>Fungi</taxon>
        <taxon>Dikarya</taxon>
        <taxon>Ascomycota</taxon>
        <taxon>Saccharomycotina</taxon>
        <taxon>Saccharomycetes</taxon>
        <taxon>Saccharomycopsidaceae</taxon>
        <taxon>Saccharomycopsis</taxon>
    </lineage>
</organism>
<dbReference type="Gene3D" id="3.40.1030.10">
    <property type="entry name" value="Nucleoside phosphorylase/phosphoribosyltransferase catalytic domain"/>
    <property type="match status" value="1"/>
</dbReference>
<reference evidence="5 6" key="1">
    <citation type="journal article" date="2023" name="Elife">
        <title>Identification of key yeast species and microbe-microbe interactions impacting larval growth of Drosophila in the wild.</title>
        <authorList>
            <person name="Mure A."/>
            <person name="Sugiura Y."/>
            <person name="Maeda R."/>
            <person name="Honda K."/>
            <person name="Sakurai N."/>
            <person name="Takahashi Y."/>
            <person name="Watada M."/>
            <person name="Katoh T."/>
            <person name="Gotoh A."/>
            <person name="Gotoh Y."/>
            <person name="Taniguchi I."/>
            <person name="Nakamura K."/>
            <person name="Hayashi T."/>
            <person name="Katayama T."/>
            <person name="Uemura T."/>
            <person name="Hattori Y."/>
        </authorList>
    </citation>
    <scope>NUCLEOTIDE SEQUENCE [LARGE SCALE GENOMIC DNA]</scope>
    <source>
        <strain evidence="5 6">SC-9</strain>
    </source>
</reference>
<sequence length="76" mass="8394">MGGKASPGKSGAWDLITRLGVNTAKINTKSILKLNEEFNSKIIILFASSFHSGMIIVTDAKKQLRIPLIFNIWVSY</sequence>
<accession>A0AAV5QQ96</accession>
<keyword evidence="2" id="KW-0808">Transferase</keyword>
<evidence type="ECO:0000313" key="4">
    <source>
        <dbReference type="EMBL" id="GMM36888.1"/>
    </source>
</evidence>
<evidence type="ECO:0000259" key="3">
    <source>
        <dbReference type="Pfam" id="PF00591"/>
    </source>
</evidence>
<dbReference type="AlphaFoldDB" id="A0AAV5QQ96"/>
<evidence type="ECO:0000256" key="1">
    <source>
        <dbReference type="ARBA" id="ARBA00022676"/>
    </source>
</evidence>
<dbReference type="Pfam" id="PF00591">
    <property type="entry name" value="Glycos_transf_3"/>
    <property type="match status" value="1"/>
</dbReference>
<dbReference type="RefSeq" id="XP_064853884.1">
    <property type="nucleotide sequence ID" value="XM_064997812.1"/>
</dbReference>
<reference evidence="5" key="2">
    <citation type="submission" date="2023-06" db="EMBL/GenBank/DDBJ databases">
        <authorList>
            <person name="Mure A."/>
            <person name="Hattori Y."/>
        </authorList>
    </citation>
    <scope>NUCLEOTIDE SEQUENCE</scope>
    <source>
        <strain evidence="5">SC-9</strain>
    </source>
</reference>
<gene>
    <name evidence="4" type="ORF">DASC09_042130</name>
    <name evidence="5" type="ORF">DASC09_042210</name>
</gene>
<keyword evidence="1" id="KW-0328">Glycosyltransferase</keyword>
<dbReference type="GO" id="GO:0016757">
    <property type="term" value="F:glycosyltransferase activity"/>
    <property type="evidence" value="ECO:0007669"/>
    <property type="project" value="UniProtKB-KW"/>
</dbReference>
<dbReference type="InterPro" id="IPR035902">
    <property type="entry name" value="Nuc_phospho_transferase"/>
</dbReference>